<dbReference type="OrthoDB" id="6107414at2759"/>
<dbReference type="AlphaFoldDB" id="A0A0L8IG87"/>
<gene>
    <name evidence="2" type="ORF">OCBIM_22002337mg</name>
</gene>
<evidence type="ECO:0000313" key="2">
    <source>
        <dbReference type="EMBL" id="KOG00491.1"/>
    </source>
</evidence>
<dbReference type="SUPFAM" id="SSF53098">
    <property type="entry name" value="Ribonuclease H-like"/>
    <property type="match status" value="1"/>
</dbReference>
<accession>A0A0L8IG87</accession>
<dbReference type="InterPro" id="IPR040647">
    <property type="entry name" value="SPIN-DOC_Znf-C2H2"/>
</dbReference>
<dbReference type="Pfam" id="PF18658">
    <property type="entry name" value="zf-C2H2_12"/>
    <property type="match status" value="1"/>
</dbReference>
<name>A0A0L8IG87_OCTBM</name>
<dbReference type="PANTHER" id="PTHR45913:SF5">
    <property type="entry name" value="GENERAL TRANSCRIPTION FACTOR II-I REPEAT DOMAIN-CONTAINING PROTEIN 2A-LIKE PROTEIN"/>
    <property type="match status" value="1"/>
</dbReference>
<sequence length="387" mass="44865">MLSQNAFSLLLRKSSHGQNLHLFEESNTKCLCLICGETIAVPKVENVKRHYTPKHASTHNRYEGESDFTSKEFNLATEVFWGIDDESRRYAKVSFIIVEKIARNMKSFSEDFVKECITSATEILCSEKEKATKCVSLSRNTMTRRTEELVENTKMQLNKLCKIFEAYSIAIDESTDTIDTPYLVIFVRSVDSSFNITEELLALSHMKGNCTGAAIFKQIDTALEKMGLTYNRLLESLNMSKDQILWYHCILHQQSLCSKIIKFDQDMDNIVKAFRNFFNEINAEFAGIPYFTKFRWLSRGCTLKRFYDIREHVAAFLEAKGNSCINFDDSKWMNDFYFLVDITDKLNELNVRLQGKEKLFHNLFWEIAQIAGSNYAHFPCLQEQSHI</sequence>
<feature type="domain" description="SPIN-DOC-like zinc-finger" evidence="1">
    <location>
        <begin position="26"/>
        <end position="60"/>
    </location>
</feature>
<organism evidence="2">
    <name type="scientific">Octopus bimaculoides</name>
    <name type="common">California two-spotted octopus</name>
    <dbReference type="NCBI Taxonomy" id="37653"/>
    <lineage>
        <taxon>Eukaryota</taxon>
        <taxon>Metazoa</taxon>
        <taxon>Spiralia</taxon>
        <taxon>Lophotrochozoa</taxon>
        <taxon>Mollusca</taxon>
        <taxon>Cephalopoda</taxon>
        <taxon>Coleoidea</taxon>
        <taxon>Octopodiformes</taxon>
        <taxon>Octopoda</taxon>
        <taxon>Incirrata</taxon>
        <taxon>Octopodidae</taxon>
        <taxon>Octopus</taxon>
    </lineage>
</organism>
<dbReference type="EMBL" id="KQ415791">
    <property type="protein sequence ID" value="KOG00491.1"/>
    <property type="molecule type" value="Genomic_DNA"/>
</dbReference>
<reference evidence="2" key="1">
    <citation type="submission" date="2015-07" db="EMBL/GenBank/DDBJ databases">
        <title>MeaNS - Measles Nucleotide Surveillance Program.</title>
        <authorList>
            <person name="Tran T."/>
            <person name="Druce J."/>
        </authorList>
    </citation>
    <scope>NUCLEOTIDE SEQUENCE</scope>
    <source>
        <strain evidence="2">UCB-OBI-ISO-001</strain>
        <tissue evidence="2">Gonad</tissue>
    </source>
</reference>
<evidence type="ECO:0000259" key="1">
    <source>
        <dbReference type="Pfam" id="PF18658"/>
    </source>
</evidence>
<dbReference type="STRING" id="37653.A0A0L8IG87"/>
<proteinExistence type="predicted"/>
<dbReference type="InterPro" id="IPR012337">
    <property type="entry name" value="RNaseH-like_sf"/>
</dbReference>
<protein>
    <recommendedName>
        <fullName evidence="1">SPIN-DOC-like zinc-finger domain-containing protein</fullName>
    </recommendedName>
</protein>
<dbReference type="PANTHER" id="PTHR45913">
    <property type="entry name" value="EPM2A-INTERACTING PROTEIN 1"/>
    <property type="match status" value="1"/>
</dbReference>